<name>A0A266NF85_9PSED</name>
<dbReference type="OrthoDB" id="7032522at2"/>
<dbReference type="EMBL" id="NQKI01000006">
    <property type="protein sequence ID" value="OZY60445.1"/>
    <property type="molecule type" value="Genomic_DNA"/>
</dbReference>
<proteinExistence type="predicted"/>
<dbReference type="RefSeq" id="WP_094992597.1">
    <property type="nucleotide sequence ID" value="NZ_NQKI01000006.1"/>
</dbReference>
<organism evidence="1 2">
    <name type="scientific">Pseudomonas lundensis</name>
    <dbReference type="NCBI Taxonomy" id="86185"/>
    <lineage>
        <taxon>Bacteria</taxon>
        <taxon>Pseudomonadati</taxon>
        <taxon>Pseudomonadota</taxon>
        <taxon>Gammaproteobacteria</taxon>
        <taxon>Pseudomonadales</taxon>
        <taxon>Pseudomonadaceae</taxon>
        <taxon>Pseudomonas</taxon>
    </lineage>
</organism>
<dbReference type="Proteomes" id="UP000215788">
    <property type="component" value="Unassembled WGS sequence"/>
</dbReference>
<evidence type="ECO:0000313" key="1">
    <source>
        <dbReference type="EMBL" id="OZY60445.1"/>
    </source>
</evidence>
<dbReference type="AlphaFoldDB" id="A0A266NF85"/>
<comment type="caution">
    <text evidence="1">The sequence shown here is derived from an EMBL/GenBank/DDBJ whole genome shotgun (WGS) entry which is preliminary data.</text>
</comment>
<accession>A0A266NF85</accession>
<sequence length="164" mass="18475">MSEVKRYHVTETGLVEGESLGRLSVVLAADFDRVTAERDAALAELGRYQSLFNQAQKAIDRLNELHRKRMAEIGRRLTAADERVDTAISLLECVLDTGELTREKHLDLEADICRLVTDFWGDRKSARIPSPPRCPDCGYTEQDCREQMDHHLCGSPEPAPARNP</sequence>
<protein>
    <submittedName>
        <fullName evidence="1">Uncharacterized protein</fullName>
    </submittedName>
</protein>
<gene>
    <name evidence="1" type="ORF">CJF39_06075</name>
</gene>
<reference evidence="1 2" key="1">
    <citation type="submission" date="2017-08" db="EMBL/GenBank/DDBJ databases">
        <title>Genomic and metabolic characterisation of spoilage-associated Pseudomonas species.</title>
        <authorList>
            <person name="Stanborough T."/>
            <person name="Fegan N."/>
            <person name="Powell S.M."/>
            <person name="Singh T."/>
            <person name="Tamplin M.L."/>
            <person name="Chandry P.S."/>
        </authorList>
    </citation>
    <scope>NUCLEOTIDE SEQUENCE [LARGE SCALE GENOMIC DNA]</scope>
    <source>
        <strain evidence="1 2">L1802</strain>
    </source>
</reference>
<evidence type="ECO:0000313" key="2">
    <source>
        <dbReference type="Proteomes" id="UP000215788"/>
    </source>
</evidence>